<evidence type="ECO:0000313" key="1">
    <source>
        <dbReference type="EMBL" id="PIV63595.1"/>
    </source>
</evidence>
<dbReference type="Gene3D" id="3.10.450.620">
    <property type="entry name" value="JHP933, nucleotidyltransferase-like core domain"/>
    <property type="match status" value="1"/>
</dbReference>
<dbReference type="InterPro" id="IPR014942">
    <property type="entry name" value="AbiEii"/>
</dbReference>
<protein>
    <recommendedName>
        <fullName evidence="3">Nucleotidyl transferase AbiEii/AbiGii toxin family protein</fullName>
    </recommendedName>
</protein>
<comment type="caution">
    <text evidence="1">The sequence shown here is derived from an EMBL/GenBank/DDBJ whole genome shotgun (WGS) entry which is preliminary data.</text>
</comment>
<accession>A0A2M7E7C2</accession>
<evidence type="ECO:0008006" key="3">
    <source>
        <dbReference type="Google" id="ProtNLM"/>
    </source>
</evidence>
<gene>
    <name evidence="1" type="ORF">COS11_06590</name>
</gene>
<dbReference type="EMBL" id="PETL01000316">
    <property type="protein sequence ID" value="PIV63595.1"/>
    <property type="molecule type" value="Genomic_DNA"/>
</dbReference>
<name>A0A2M7E7C2_9BACT</name>
<evidence type="ECO:0000313" key="2">
    <source>
        <dbReference type="Proteomes" id="UP000228886"/>
    </source>
</evidence>
<dbReference type="Proteomes" id="UP000228886">
    <property type="component" value="Unassembled WGS sequence"/>
</dbReference>
<sequence>MLDFIKKILEERQETTNTFKRNLIKEYFQVLILSFLYSHKKYQDLVFYGGSCLRHCFNLPRVSEDLDFVDIKGKTNFENLGSDLKKYFEKNLGLKIGLKIQKFRIYLKFPILYKLDLAKRSESEFLFLKIEIFHRFGFCKKYRIEILPLFKFGESVLIRTFDLSTLMATKIRAILYRKWERTNKKGEILAKVKGRDYYDLMWYLEKGIEPNLKCIEGVKSKIELKERLLEIVKKVDPRSVKYDLEGLIEDTNFIEDLGNNIKRILDRQLKQF</sequence>
<proteinExistence type="predicted"/>
<reference evidence="2" key="1">
    <citation type="submission" date="2017-09" db="EMBL/GenBank/DDBJ databases">
        <title>Depth-based differentiation of microbial function through sediment-hosted aquifers and enrichment of novel symbionts in the deep terrestrial subsurface.</title>
        <authorList>
            <person name="Probst A.J."/>
            <person name="Ladd B."/>
            <person name="Jarett J.K."/>
            <person name="Geller-Mcgrath D.E."/>
            <person name="Sieber C.M.K."/>
            <person name="Emerson J.B."/>
            <person name="Anantharaman K."/>
            <person name="Thomas B.C."/>
            <person name="Malmstrom R."/>
            <person name="Stieglmeier M."/>
            <person name="Klingl A."/>
            <person name="Woyke T."/>
            <person name="Ryan C.M."/>
            <person name="Banfield J.F."/>
        </authorList>
    </citation>
    <scope>NUCLEOTIDE SEQUENCE [LARGE SCALE GENOMIC DNA]</scope>
</reference>
<dbReference type="Pfam" id="PF08843">
    <property type="entry name" value="AbiEii"/>
    <property type="match status" value="1"/>
</dbReference>
<organism evidence="1 2">
    <name type="scientific">bacterium (Candidatus Ratteibacteria) CG01_land_8_20_14_3_00_40_19</name>
    <dbReference type="NCBI Taxonomy" id="2014290"/>
    <lineage>
        <taxon>Bacteria</taxon>
        <taxon>Candidatus Ratteibacteria</taxon>
    </lineage>
</organism>
<dbReference type="AlphaFoldDB" id="A0A2M7E7C2"/>